<organism evidence="1 2">
    <name type="scientific">Helianthus annuus</name>
    <name type="common">Common sunflower</name>
    <dbReference type="NCBI Taxonomy" id="4232"/>
    <lineage>
        <taxon>Eukaryota</taxon>
        <taxon>Viridiplantae</taxon>
        <taxon>Streptophyta</taxon>
        <taxon>Embryophyta</taxon>
        <taxon>Tracheophyta</taxon>
        <taxon>Spermatophyta</taxon>
        <taxon>Magnoliopsida</taxon>
        <taxon>eudicotyledons</taxon>
        <taxon>Gunneridae</taxon>
        <taxon>Pentapetalae</taxon>
        <taxon>asterids</taxon>
        <taxon>campanulids</taxon>
        <taxon>Asterales</taxon>
        <taxon>Asteraceae</taxon>
        <taxon>Asteroideae</taxon>
        <taxon>Heliantheae alliance</taxon>
        <taxon>Heliantheae</taxon>
        <taxon>Helianthus</taxon>
    </lineage>
</organism>
<gene>
    <name evidence="1" type="ORF">HanXRQr2_Chr13g0616611</name>
</gene>
<dbReference type="EMBL" id="MNCJ02000328">
    <property type="protein sequence ID" value="KAF5775847.1"/>
    <property type="molecule type" value="Genomic_DNA"/>
</dbReference>
<comment type="caution">
    <text evidence="1">The sequence shown here is derived from an EMBL/GenBank/DDBJ whole genome shotgun (WGS) entry which is preliminary data.</text>
</comment>
<evidence type="ECO:0000313" key="1">
    <source>
        <dbReference type="EMBL" id="KAF5775847.1"/>
    </source>
</evidence>
<name>A0A9K3EM65_HELAN</name>
<dbReference type="Gramene" id="mRNA:HanXRQr2_Chr13g0616611">
    <property type="protein sequence ID" value="mRNA:HanXRQr2_Chr13g0616611"/>
    <property type="gene ID" value="HanXRQr2_Chr13g0616611"/>
</dbReference>
<accession>A0A9K3EM65</accession>
<reference evidence="1" key="1">
    <citation type="journal article" date="2017" name="Nature">
        <title>The sunflower genome provides insights into oil metabolism, flowering and Asterid evolution.</title>
        <authorList>
            <person name="Badouin H."/>
            <person name="Gouzy J."/>
            <person name="Grassa C.J."/>
            <person name="Murat F."/>
            <person name="Staton S.E."/>
            <person name="Cottret L."/>
            <person name="Lelandais-Briere C."/>
            <person name="Owens G.L."/>
            <person name="Carrere S."/>
            <person name="Mayjonade B."/>
            <person name="Legrand L."/>
            <person name="Gill N."/>
            <person name="Kane N.C."/>
            <person name="Bowers J.E."/>
            <person name="Hubner S."/>
            <person name="Bellec A."/>
            <person name="Berard A."/>
            <person name="Berges H."/>
            <person name="Blanchet N."/>
            <person name="Boniface M.C."/>
            <person name="Brunel D."/>
            <person name="Catrice O."/>
            <person name="Chaidir N."/>
            <person name="Claudel C."/>
            <person name="Donnadieu C."/>
            <person name="Faraut T."/>
            <person name="Fievet G."/>
            <person name="Helmstetter N."/>
            <person name="King M."/>
            <person name="Knapp S.J."/>
            <person name="Lai Z."/>
            <person name="Le Paslier M.C."/>
            <person name="Lippi Y."/>
            <person name="Lorenzon L."/>
            <person name="Mandel J.R."/>
            <person name="Marage G."/>
            <person name="Marchand G."/>
            <person name="Marquand E."/>
            <person name="Bret-Mestries E."/>
            <person name="Morien E."/>
            <person name="Nambeesan S."/>
            <person name="Nguyen T."/>
            <person name="Pegot-Espagnet P."/>
            <person name="Pouilly N."/>
            <person name="Raftis F."/>
            <person name="Sallet E."/>
            <person name="Schiex T."/>
            <person name="Thomas J."/>
            <person name="Vandecasteele C."/>
            <person name="Vares D."/>
            <person name="Vear F."/>
            <person name="Vautrin S."/>
            <person name="Crespi M."/>
            <person name="Mangin B."/>
            <person name="Burke J.M."/>
            <person name="Salse J."/>
            <person name="Munos S."/>
            <person name="Vincourt P."/>
            <person name="Rieseberg L.H."/>
            <person name="Langlade N.B."/>
        </authorList>
    </citation>
    <scope>NUCLEOTIDE SEQUENCE</scope>
    <source>
        <tissue evidence="1">Leaves</tissue>
    </source>
</reference>
<evidence type="ECO:0000313" key="2">
    <source>
        <dbReference type="Proteomes" id="UP000215914"/>
    </source>
</evidence>
<keyword evidence="2" id="KW-1185">Reference proteome</keyword>
<dbReference type="Proteomes" id="UP000215914">
    <property type="component" value="Unassembled WGS sequence"/>
</dbReference>
<dbReference type="AlphaFoldDB" id="A0A9K3EM65"/>
<protein>
    <submittedName>
        <fullName evidence="1">Uncharacterized protein</fullName>
    </submittedName>
</protein>
<reference evidence="1" key="2">
    <citation type="submission" date="2020-06" db="EMBL/GenBank/DDBJ databases">
        <title>Helianthus annuus Genome sequencing and assembly Release 2.</title>
        <authorList>
            <person name="Gouzy J."/>
            <person name="Langlade N."/>
            <person name="Munos S."/>
        </authorList>
    </citation>
    <scope>NUCLEOTIDE SEQUENCE</scope>
    <source>
        <tissue evidence="1">Leaves</tissue>
    </source>
</reference>
<proteinExistence type="predicted"/>
<sequence length="53" mass="6373">MKLGFREYTRNHPHTHPATTPTFNHSKLESLEACRLYVTNLMHSYFFRIFPSF</sequence>